<dbReference type="RefSeq" id="WP_116687576.1">
    <property type="nucleotide sequence ID" value="NZ_CAWNYD010000005.1"/>
</dbReference>
<dbReference type="Proteomes" id="UP000244906">
    <property type="component" value="Unassembled WGS sequence"/>
</dbReference>
<feature type="transmembrane region" description="Helical" evidence="5">
    <location>
        <begin position="355"/>
        <end position="373"/>
    </location>
</feature>
<dbReference type="InterPro" id="IPR011547">
    <property type="entry name" value="SLC26A/SulP_dom"/>
</dbReference>
<feature type="transmembrane region" description="Helical" evidence="5">
    <location>
        <begin position="26"/>
        <end position="50"/>
    </location>
</feature>
<feature type="transmembrane region" description="Helical" evidence="5">
    <location>
        <begin position="222"/>
        <end position="241"/>
    </location>
</feature>
<accession>A0A2V1GWC3</accession>
<dbReference type="GO" id="GO:0016020">
    <property type="term" value="C:membrane"/>
    <property type="evidence" value="ECO:0007669"/>
    <property type="project" value="UniProtKB-SubCell"/>
</dbReference>
<keyword evidence="3 5" id="KW-1133">Transmembrane helix</keyword>
<dbReference type="Gene3D" id="3.30.750.24">
    <property type="entry name" value="STAS domain"/>
    <property type="match status" value="1"/>
</dbReference>
<evidence type="ECO:0000256" key="2">
    <source>
        <dbReference type="ARBA" id="ARBA00022692"/>
    </source>
</evidence>
<feature type="transmembrane region" description="Helical" evidence="5">
    <location>
        <begin position="79"/>
        <end position="98"/>
    </location>
</feature>
<dbReference type="GO" id="GO:0055085">
    <property type="term" value="P:transmembrane transport"/>
    <property type="evidence" value="ECO:0007669"/>
    <property type="project" value="InterPro"/>
</dbReference>
<feature type="transmembrane region" description="Helical" evidence="5">
    <location>
        <begin position="417"/>
        <end position="445"/>
    </location>
</feature>
<dbReference type="AlphaFoldDB" id="A0A2V1GWC3"/>
<feature type="transmembrane region" description="Helical" evidence="5">
    <location>
        <begin position="380"/>
        <end position="397"/>
    </location>
</feature>
<evidence type="ECO:0000256" key="4">
    <source>
        <dbReference type="ARBA" id="ARBA00023136"/>
    </source>
</evidence>
<dbReference type="InterPro" id="IPR002645">
    <property type="entry name" value="STAS_dom"/>
</dbReference>
<dbReference type="NCBIfam" id="TIGR00815">
    <property type="entry name" value="sulP"/>
    <property type="match status" value="1"/>
</dbReference>
<dbReference type="InterPro" id="IPR001902">
    <property type="entry name" value="SLC26A/SulP_fam"/>
</dbReference>
<proteinExistence type="predicted"/>
<evidence type="ECO:0000313" key="7">
    <source>
        <dbReference type="EMBL" id="PVZ68248.1"/>
    </source>
</evidence>
<keyword evidence="8" id="KW-1185">Reference proteome</keyword>
<dbReference type="OrthoDB" id="9769739at2"/>
<feature type="transmembrane region" description="Helical" evidence="5">
    <location>
        <begin position="56"/>
        <end position="72"/>
    </location>
</feature>
<dbReference type="InterPro" id="IPR036513">
    <property type="entry name" value="STAS_dom_sf"/>
</dbReference>
<dbReference type="SUPFAM" id="SSF52091">
    <property type="entry name" value="SpoIIaa-like"/>
    <property type="match status" value="1"/>
</dbReference>
<sequence length="590" mass="63249">MSNSHNRWTRWFPWLAWRKSYQQSDLVADLLAGAVVAVLLVPQGMAYAMLAGLPPQMGLYAAILPTLLYSLFGSSRSLAVGPVAIASLMTGEAVLAFAEIGSQQYLQLTVQLSLLTGLFLLLLRMLRMGQVVAFLSHAVISGFTAGAAVLIALNQLSHISGISLAGAHGAAELMMTFWQRLEQLNPTTLMIAGVALLLLVLWKSLLPAGLTRLGMSKTLASMLGKAAPMAAVIFGLLVIGLGDYDQSAGVKIVGAIPAGLPEISVVNIFQTPDNQSIWHNLWILAPSAFLIALVGFLESVSVATALAGKKRETIEPDNELFALAIANLGSAVSGTMPVAGGFGRSMVNDAAGAKTTLASVISAVLLLITLLWFTEWFEQLPKAVLGAVILIAVLPLIDIKSILQTWRYNKADGVTLFTSFVAVLVCGVELGILIGIGCSFVLLVWRVSQPHIARVGRVDATGHYRNLKRYPQAQHQGLLLIRVDESLYFANARVVEDSLMQLALAEGQSGHLVLICSGINFIDASALESLERLQTKLQSAGIVLHLAEVKGPVMDRLAATRFIDHLGQGKVFLSTEQAVDYLTQQLEWTI</sequence>
<feature type="transmembrane region" description="Helical" evidence="5">
    <location>
        <begin position="189"/>
        <end position="210"/>
    </location>
</feature>
<dbReference type="PROSITE" id="PS50801">
    <property type="entry name" value="STAS"/>
    <property type="match status" value="1"/>
</dbReference>
<evidence type="ECO:0000256" key="3">
    <source>
        <dbReference type="ARBA" id="ARBA00022989"/>
    </source>
</evidence>
<dbReference type="PANTHER" id="PTHR11814">
    <property type="entry name" value="SULFATE TRANSPORTER"/>
    <property type="match status" value="1"/>
</dbReference>
<dbReference type="CDD" id="cd07042">
    <property type="entry name" value="STAS_SulP_like_sulfate_transporter"/>
    <property type="match status" value="1"/>
</dbReference>
<name>A0A2V1GWC3_9GAMM</name>
<evidence type="ECO:0000313" key="8">
    <source>
        <dbReference type="Proteomes" id="UP000244906"/>
    </source>
</evidence>
<dbReference type="EMBL" id="QDDL01000005">
    <property type="protein sequence ID" value="PVZ68248.1"/>
    <property type="molecule type" value="Genomic_DNA"/>
</dbReference>
<organism evidence="7 8">
    <name type="scientific">Pelagibaculum spongiae</name>
    <dbReference type="NCBI Taxonomy" id="2080658"/>
    <lineage>
        <taxon>Bacteria</taxon>
        <taxon>Pseudomonadati</taxon>
        <taxon>Pseudomonadota</taxon>
        <taxon>Gammaproteobacteria</taxon>
        <taxon>Oceanospirillales</taxon>
        <taxon>Pelagibaculum</taxon>
    </lineage>
</organism>
<feature type="transmembrane region" description="Helical" evidence="5">
    <location>
        <begin position="281"/>
        <end position="308"/>
    </location>
</feature>
<protein>
    <submittedName>
        <fullName evidence="7">Sodium-independent anion transporter</fullName>
    </submittedName>
</protein>
<reference evidence="7 8" key="1">
    <citation type="submission" date="2018-04" db="EMBL/GenBank/DDBJ databases">
        <title>Thalassorhabdus spongiae gen. nov., sp. nov., isolated from a marine sponge in South-West Iceland.</title>
        <authorList>
            <person name="Knobloch S."/>
            <person name="Daussin A."/>
            <person name="Johannsson R."/>
            <person name="Marteinsson V.T."/>
        </authorList>
    </citation>
    <scope>NUCLEOTIDE SEQUENCE [LARGE SCALE GENOMIC DNA]</scope>
    <source>
        <strain evidence="7 8">Hp12</strain>
    </source>
</reference>
<gene>
    <name evidence="7" type="ORF">DC094_13200</name>
</gene>
<feature type="transmembrane region" description="Helical" evidence="5">
    <location>
        <begin position="320"/>
        <end position="343"/>
    </location>
</feature>
<keyword evidence="2 5" id="KW-0812">Transmembrane</keyword>
<feature type="domain" description="STAS" evidence="6">
    <location>
        <begin position="468"/>
        <end position="582"/>
    </location>
</feature>
<feature type="transmembrane region" description="Helical" evidence="5">
    <location>
        <begin position="104"/>
        <end position="124"/>
    </location>
</feature>
<evidence type="ECO:0000256" key="5">
    <source>
        <dbReference type="SAM" id="Phobius"/>
    </source>
</evidence>
<dbReference type="Pfam" id="PF01740">
    <property type="entry name" value="STAS"/>
    <property type="match status" value="1"/>
</dbReference>
<evidence type="ECO:0000259" key="6">
    <source>
        <dbReference type="PROSITE" id="PS50801"/>
    </source>
</evidence>
<keyword evidence="4 5" id="KW-0472">Membrane</keyword>
<feature type="transmembrane region" description="Helical" evidence="5">
    <location>
        <begin position="131"/>
        <end position="153"/>
    </location>
</feature>
<comment type="caution">
    <text evidence="7">The sequence shown here is derived from an EMBL/GenBank/DDBJ whole genome shotgun (WGS) entry which is preliminary data.</text>
</comment>
<evidence type="ECO:0000256" key="1">
    <source>
        <dbReference type="ARBA" id="ARBA00004141"/>
    </source>
</evidence>
<comment type="subcellular location">
    <subcellularLocation>
        <location evidence="1">Membrane</location>
        <topology evidence="1">Multi-pass membrane protein</topology>
    </subcellularLocation>
</comment>
<dbReference type="Pfam" id="PF00916">
    <property type="entry name" value="Sulfate_transp"/>
    <property type="match status" value="1"/>
</dbReference>